<comment type="caution">
    <text evidence="1">The sequence shown here is derived from an EMBL/GenBank/DDBJ whole genome shotgun (WGS) entry which is preliminary data.</text>
</comment>
<protein>
    <submittedName>
        <fullName evidence="1">Uncharacterized protein</fullName>
    </submittedName>
</protein>
<dbReference type="Proteomes" id="UP001430396">
    <property type="component" value="Unassembled WGS sequence"/>
</dbReference>
<reference evidence="1" key="1">
    <citation type="submission" date="2021-02" db="EMBL/GenBank/DDBJ databases">
        <title>Copper resistance gene diversity in local Xanthomonas species at agrochemical polluted sites in Trinidad, Trinidad and Tobago.</title>
        <authorList>
            <person name="Ramnarine S.D.B.J."/>
            <person name="Ramsubhag A."/>
            <person name="Jayaraman J."/>
        </authorList>
    </citation>
    <scope>NUCLEOTIDE SEQUENCE</scope>
    <source>
        <strain evidence="1">CaNP6A</strain>
    </source>
</reference>
<sequence length="111" mass="12319">MAIDIDKLTEAELIDLNHRIVERLRFMQHARAHATMLRFSIGDRVTFEPDIGGPVCGVIVRYNKKSVSVLTDDGQRWTVAPGLLRAALPKDARHSASGNVVALHRKPHSEG</sequence>
<accession>A0ABS8NTE4</accession>
<proteinExistence type="predicted"/>
<organism evidence="1 2">
    <name type="scientific">Xanthomonas melonis</name>
    <dbReference type="NCBI Taxonomy" id="56456"/>
    <lineage>
        <taxon>Bacteria</taxon>
        <taxon>Pseudomonadati</taxon>
        <taxon>Pseudomonadota</taxon>
        <taxon>Gammaproteobacteria</taxon>
        <taxon>Lysobacterales</taxon>
        <taxon>Lysobacteraceae</taxon>
        <taxon>Xanthomonas</taxon>
    </lineage>
</organism>
<evidence type="ECO:0000313" key="2">
    <source>
        <dbReference type="Proteomes" id="UP001430396"/>
    </source>
</evidence>
<name>A0ABS8NTE4_9XANT</name>
<evidence type="ECO:0000313" key="1">
    <source>
        <dbReference type="EMBL" id="MCD0266217.1"/>
    </source>
</evidence>
<dbReference type="EMBL" id="JAFFQI010000186">
    <property type="protein sequence ID" value="MCD0266217.1"/>
    <property type="molecule type" value="Genomic_DNA"/>
</dbReference>
<dbReference type="RefSeq" id="WP_230434638.1">
    <property type="nucleotide sequence ID" value="NZ_JAFFQI010000186.1"/>
</dbReference>
<gene>
    <name evidence="1" type="ORF">JWH11_07130</name>
</gene>
<keyword evidence="2" id="KW-1185">Reference proteome</keyword>